<organism evidence="1 2">
    <name type="scientific">Streptomyces polyasparticus</name>
    <dbReference type="NCBI Taxonomy" id="2767826"/>
    <lineage>
        <taxon>Bacteria</taxon>
        <taxon>Bacillati</taxon>
        <taxon>Actinomycetota</taxon>
        <taxon>Actinomycetes</taxon>
        <taxon>Kitasatosporales</taxon>
        <taxon>Streptomycetaceae</taxon>
        <taxon>Streptomyces</taxon>
    </lineage>
</organism>
<name>A0ABR7SGU2_9ACTN</name>
<evidence type="ECO:0000313" key="2">
    <source>
        <dbReference type="Proteomes" id="UP000642284"/>
    </source>
</evidence>
<reference evidence="1 2" key="1">
    <citation type="submission" date="2020-08" db="EMBL/GenBank/DDBJ databases">
        <title>Genemic of Streptomyces polyaspartic.</title>
        <authorList>
            <person name="Liu W."/>
        </authorList>
    </citation>
    <scope>NUCLEOTIDE SEQUENCE [LARGE SCALE GENOMIC DNA]</scope>
    <source>
        <strain evidence="1 2">TRM66268-LWL</strain>
    </source>
</reference>
<protein>
    <submittedName>
        <fullName evidence="1">Uncharacterized protein</fullName>
    </submittedName>
</protein>
<sequence>MAYVPQDVLDRIAALERQVRQLAGRANIRPALNQVLNGDVVIGEGGQLMVRSEAGIQHLTVGDLNTHTGETEYGTIIRRRDGSTALSIYNGQDAEQPQVLRILDAQGHGLLVEDVTAGGLYKPWIPYPTPINEDTSTWPKTSETTWTTVARSNAVFQHPRMSYFLSAAGGAVGQSRILVGGQVMVTSPDKAPAIAGIAEVPGYSYDMNAAIEIQLRVTAGPGTVYIRPRYLYGVGSA</sequence>
<dbReference type="RefSeq" id="WP_187814568.1">
    <property type="nucleotide sequence ID" value="NZ_JACTVJ010000007.1"/>
</dbReference>
<accession>A0ABR7SGU2</accession>
<dbReference type="EMBL" id="JACTVJ010000007">
    <property type="protein sequence ID" value="MBC9714084.1"/>
    <property type="molecule type" value="Genomic_DNA"/>
</dbReference>
<keyword evidence="2" id="KW-1185">Reference proteome</keyword>
<gene>
    <name evidence="1" type="ORF">H9Y04_16085</name>
</gene>
<proteinExistence type="predicted"/>
<evidence type="ECO:0000313" key="1">
    <source>
        <dbReference type="EMBL" id="MBC9714084.1"/>
    </source>
</evidence>
<dbReference type="Proteomes" id="UP000642284">
    <property type="component" value="Unassembled WGS sequence"/>
</dbReference>
<comment type="caution">
    <text evidence="1">The sequence shown here is derived from an EMBL/GenBank/DDBJ whole genome shotgun (WGS) entry which is preliminary data.</text>
</comment>